<sequence length="379" mass="41267">MFRQSASNRAVAATERDLRSTPLALAYKLRSKMPEVFPGGERPIRFASLPRTMSWHVGILQCRDRRRGDQSIGWRVFKVIKKTFTGFVDDQCTTLSAALAYYTIFALPPVLYLLLTVLVFGFSLAYTDGEAETEARTLLEDQAAQLLGNEVATEQITSILQRESDAGGHWWKTLLSFAGILVGATGVVGAIQSSLNRVWSVRPDPARSSMKTVLVKRLLSLAMILGLGFLLLVSLVVSTILSAIGARLSSVIGMDEVLARGINNGVQFVATFVVFAAVFKWMPDAKVLWRDVAVGALITTLLFLAGRLGLQWYLSNSDPGAQLGSAAASLVVILVWVYYSSMIFLLGAEATQAFASVYGGGIQPDRHAVRVVESIQRTS</sequence>
<feature type="transmembrane region" description="Helical" evidence="6">
    <location>
        <begin position="99"/>
        <end position="126"/>
    </location>
</feature>
<keyword evidence="8" id="KW-1185">Reference proteome</keyword>
<evidence type="ECO:0000313" key="7">
    <source>
        <dbReference type="EMBL" id="QDS90742.1"/>
    </source>
</evidence>
<evidence type="ECO:0000256" key="3">
    <source>
        <dbReference type="ARBA" id="ARBA00022692"/>
    </source>
</evidence>
<evidence type="ECO:0000313" key="8">
    <source>
        <dbReference type="Proteomes" id="UP000319557"/>
    </source>
</evidence>
<evidence type="ECO:0000256" key="4">
    <source>
        <dbReference type="ARBA" id="ARBA00022989"/>
    </source>
</evidence>
<dbReference type="PANTHER" id="PTHR30213">
    <property type="entry name" value="INNER MEMBRANE PROTEIN YHJD"/>
    <property type="match status" value="1"/>
</dbReference>
<feature type="transmembrane region" description="Helical" evidence="6">
    <location>
        <begin position="294"/>
        <end position="314"/>
    </location>
</feature>
<comment type="subcellular location">
    <subcellularLocation>
        <location evidence="1">Cell membrane</location>
        <topology evidence="1">Multi-pass membrane protein</topology>
    </subcellularLocation>
</comment>
<dbReference type="GO" id="GO:0005886">
    <property type="term" value="C:plasma membrane"/>
    <property type="evidence" value="ECO:0007669"/>
    <property type="project" value="UniProtKB-SubCell"/>
</dbReference>
<dbReference type="Pfam" id="PF03631">
    <property type="entry name" value="Virul_fac_BrkB"/>
    <property type="match status" value="1"/>
</dbReference>
<evidence type="ECO:0000256" key="5">
    <source>
        <dbReference type="ARBA" id="ARBA00023136"/>
    </source>
</evidence>
<feature type="transmembrane region" description="Helical" evidence="6">
    <location>
        <begin position="174"/>
        <end position="198"/>
    </location>
</feature>
<organism evidence="7 8">
    <name type="scientific">Rosistilla ulvae</name>
    <dbReference type="NCBI Taxonomy" id="1930277"/>
    <lineage>
        <taxon>Bacteria</taxon>
        <taxon>Pseudomonadati</taxon>
        <taxon>Planctomycetota</taxon>
        <taxon>Planctomycetia</taxon>
        <taxon>Pirellulales</taxon>
        <taxon>Pirellulaceae</taxon>
        <taxon>Rosistilla</taxon>
    </lineage>
</organism>
<name>A0A517M783_9BACT</name>
<evidence type="ECO:0000256" key="2">
    <source>
        <dbReference type="ARBA" id="ARBA00022475"/>
    </source>
</evidence>
<feature type="transmembrane region" description="Helical" evidence="6">
    <location>
        <begin position="326"/>
        <end position="346"/>
    </location>
</feature>
<evidence type="ECO:0000256" key="1">
    <source>
        <dbReference type="ARBA" id="ARBA00004651"/>
    </source>
</evidence>
<keyword evidence="3 6" id="KW-0812">Transmembrane</keyword>
<proteinExistence type="predicted"/>
<gene>
    <name evidence="7" type="ORF">EC9_49580</name>
</gene>
<feature type="transmembrane region" description="Helical" evidence="6">
    <location>
        <begin position="265"/>
        <end position="282"/>
    </location>
</feature>
<evidence type="ECO:0000256" key="6">
    <source>
        <dbReference type="SAM" id="Phobius"/>
    </source>
</evidence>
<feature type="transmembrane region" description="Helical" evidence="6">
    <location>
        <begin position="218"/>
        <end position="245"/>
    </location>
</feature>
<keyword evidence="2" id="KW-1003">Cell membrane</keyword>
<dbReference type="PANTHER" id="PTHR30213:SF1">
    <property type="entry name" value="INNER MEMBRANE PROTEIN YHJD"/>
    <property type="match status" value="1"/>
</dbReference>
<dbReference type="InterPro" id="IPR017039">
    <property type="entry name" value="Virul_fac_BrkB"/>
</dbReference>
<protein>
    <submittedName>
        <fullName evidence="7">Uncharacterized protein</fullName>
    </submittedName>
</protein>
<dbReference type="EMBL" id="CP036261">
    <property type="protein sequence ID" value="QDS90742.1"/>
    <property type="molecule type" value="Genomic_DNA"/>
</dbReference>
<reference evidence="7 8" key="1">
    <citation type="submission" date="2019-02" db="EMBL/GenBank/DDBJ databases">
        <title>Deep-cultivation of Planctomycetes and their phenomic and genomic characterization uncovers novel biology.</title>
        <authorList>
            <person name="Wiegand S."/>
            <person name="Jogler M."/>
            <person name="Boedeker C."/>
            <person name="Pinto D."/>
            <person name="Vollmers J."/>
            <person name="Rivas-Marin E."/>
            <person name="Kohn T."/>
            <person name="Peeters S.H."/>
            <person name="Heuer A."/>
            <person name="Rast P."/>
            <person name="Oberbeckmann S."/>
            <person name="Bunk B."/>
            <person name="Jeske O."/>
            <person name="Meyerdierks A."/>
            <person name="Storesund J.E."/>
            <person name="Kallscheuer N."/>
            <person name="Luecker S."/>
            <person name="Lage O.M."/>
            <person name="Pohl T."/>
            <person name="Merkel B.J."/>
            <person name="Hornburger P."/>
            <person name="Mueller R.-W."/>
            <person name="Bruemmer F."/>
            <person name="Labrenz M."/>
            <person name="Spormann A.M."/>
            <person name="Op den Camp H."/>
            <person name="Overmann J."/>
            <person name="Amann R."/>
            <person name="Jetten M.S.M."/>
            <person name="Mascher T."/>
            <person name="Medema M.H."/>
            <person name="Devos D.P."/>
            <person name="Kaster A.-K."/>
            <person name="Ovreas L."/>
            <person name="Rohde M."/>
            <person name="Galperin M.Y."/>
            <person name="Jogler C."/>
        </authorList>
    </citation>
    <scope>NUCLEOTIDE SEQUENCE [LARGE SCALE GENOMIC DNA]</scope>
    <source>
        <strain evidence="7 8">EC9</strain>
    </source>
</reference>
<dbReference type="KEGG" id="ruv:EC9_49580"/>
<keyword evidence="5 6" id="KW-0472">Membrane</keyword>
<keyword evidence="4 6" id="KW-1133">Transmembrane helix</keyword>
<dbReference type="AlphaFoldDB" id="A0A517M783"/>
<dbReference type="Proteomes" id="UP000319557">
    <property type="component" value="Chromosome"/>
</dbReference>
<accession>A0A517M783</accession>